<dbReference type="Gene3D" id="3.30.70.360">
    <property type="match status" value="1"/>
</dbReference>
<dbReference type="InterPro" id="IPR011650">
    <property type="entry name" value="Peptidase_M20_dimer"/>
</dbReference>
<evidence type="ECO:0000313" key="3">
    <source>
        <dbReference type="Proteomes" id="UP000704762"/>
    </source>
</evidence>
<dbReference type="Pfam" id="PF01546">
    <property type="entry name" value="Peptidase_M20"/>
    <property type="match status" value="1"/>
</dbReference>
<proteinExistence type="predicted"/>
<dbReference type="SUPFAM" id="SSF55031">
    <property type="entry name" value="Bacterial exopeptidase dimerisation domain"/>
    <property type="match status" value="1"/>
</dbReference>
<protein>
    <submittedName>
        <fullName evidence="2">Hippurate hydrolase</fullName>
        <ecNumber evidence="2">3.5.1.32</ecNumber>
    </submittedName>
</protein>
<dbReference type="GO" id="GO:0047980">
    <property type="term" value="F:hippurate hydrolase activity"/>
    <property type="evidence" value="ECO:0007669"/>
    <property type="project" value="UniProtKB-EC"/>
</dbReference>
<feature type="domain" description="Peptidase M20 dimerisation" evidence="1">
    <location>
        <begin position="194"/>
        <end position="289"/>
    </location>
</feature>
<dbReference type="Gene3D" id="3.40.630.10">
    <property type="entry name" value="Zn peptidases"/>
    <property type="match status" value="1"/>
</dbReference>
<name>A0ABS2RP04_9ACTN</name>
<dbReference type="Pfam" id="PF07687">
    <property type="entry name" value="M20_dimer"/>
    <property type="match status" value="1"/>
</dbReference>
<evidence type="ECO:0000259" key="1">
    <source>
        <dbReference type="Pfam" id="PF07687"/>
    </source>
</evidence>
<dbReference type="EMBL" id="JAFBCF010000001">
    <property type="protein sequence ID" value="MBM7799669.1"/>
    <property type="molecule type" value="Genomic_DNA"/>
</dbReference>
<keyword evidence="2" id="KW-0378">Hydrolase</keyword>
<evidence type="ECO:0000313" key="2">
    <source>
        <dbReference type="EMBL" id="MBM7799669.1"/>
    </source>
</evidence>
<dbReference type="Proteomes" id="UP000704762">
    <property type="component" value="Unassembled WGS sequence"/>
</dbReference>
<dbReference type="EC" id="3.5.1.32" evidence="2"/>
<dbReference type="SUPFAM" id="SSF53187">
    <property type="entry name" value="Zn-dependent exopeptidases"/>
    <property type="match status" value="1"/>
</dbReference>
<dbReference type="NCBIfam" id="TIGR01891">
    <property type="entry name" value="amidohydrolases"/>
    <property type="match status" value="1"/>
</dbReference>
<organism evidence="2 3">
    <name type="scientific">Microlunatus panaciterrae</name>
    <dbReference type="NCBI Taxonomy" id="400768"/>
    <lineage>
        <taxon>Bacteria</taxon>
        <taxon>Bacillati</taxon>
        <taxon>Actinomycetota</taxon>
        <taxon>Actinomycetes</taxon>
        <taxon>Propionibacteriales</taxon>
        <taxon>Propionibacteriaceae</taxon>
        <taxon>Microlunatus</taxon>
    </lineage>
</organism>
<dbReference type="CDD" id="cd03886">
    <property type="entry name" value="M20_Acy1"/>
    <property type="match status" value="1"/>
</dbReference>
<accession>A0ABS2RP04</accession>
<dbReference type="InterPro" id="IPR002933">
    <property type="entry name" value="Peptidase_M20"/>
</dbReference>
<keyword evidence="3" id="KW-1185">Reference proteome</keyword>
<comment type="caution">
    <text evidence="2">The sequence shown here is derived from an EMBL/GenBank/DDBJ whole genome shotgun (WGS) entry which is preliminary data.</text>
</comment>
<dbReference type="PANTHER" id="PTHR11014:SF63">
    <property type="entry name" value="METALLOPEPTIDASE, PUTATIVE (AFU_ORTHOLOGUE AFUA_6G09600)-RELATED"/>
    <property type="match status" value="1"/>
</dbReference>
<dbReference type="InterPro" id="IPR036264">
    <property type="entry name" value="Bact_exopeptidase_dim_dom"/>
</dbReference>
<dbReference type="PANTHER" id="PTHR11014">
    <property type="entry name" value="PEPTIDASE M20 FAMILY MEMBER"/>
    <property type="match status" value="1"/>
</dbReference>
<dbReference type="RefSeq" id="WP_204918577.1">
    <property type="nucleotide sequence ID" value="NZ_BAAAQP010000003.1"/>
</dbReference>
<dbReference type="InterPro" id="IPR017439">
    <property type="entry name" value="Amidohydrolase"/>
</dbReference>
<reference evidence="2 3" key="1">
    <citation type="submission" date="2021-01" db="EMBL/GenBank/DDBJ databases">
        <title>Sequencing the genomes of 1000 actinobacteria strains.</title>
        <authorList>
            <person name="Klenk H.-P."/>
        </authorList>
    </citation>
    <scope>NUCLEOTIDE SEQUENCE [LARGE SCALE GENOMIC DNA]</scope>
    <source>
        <strain evidence="2 3">DSM 18662</strain>
    </source>
</reference>
<gene>
    <name evidence="2" type="ORF">JOE57_002590</name>
</gene>
<dbReference type="PIRSF" id="PIRSF005962">
    <property type="entry name" value="Pept_M20D_amidohydro"/>
    <property type="match status" value="1"/>
</dbReference>
<sequence>MADLRQLAAELGPELSALRRQLHRVPEIGLELPQTQQCVLSALRPLDLEIITGTGASSVTAVLRGGAPGAPTGPVVLLRGDMDALPLAERSGEEFAATGGAMHACGHDLHTAGLIGAARLLSGIRDQLRGDVVFMFQPGEEGHDGAAVMIDEGVLEAAGRRADVAYGLHVSANMVPRGTFTTRPGPMMAASSSLFVTVNGVGGHASRPKDAADPIVVAAEMIIALQTVITRQFDVFDPVVLTVGTFHAGTRRNIIPDDATFEATVRTFTPESLERIRTVTVRLCEQIAAAHQMTADATFVAEYPVTTNHAEQAAFALDTVTDLFGSDRALAMPNPIMGSEDFSRVLEQIPGAFVFLGACPDDDWTAAPANHSAEVRFDDAVLPDASLLLAELAVREIDRLS</sequence>